<dbReference type="EMBL" id="JASNWA010000004">
    <property type="protein sequence ID" value="KAK3177200.1"/>
    <property type="molecule type" value="Genomic_DNA"/>
</dbReference>
<gene>
    <name evidence="4" type="ORF">OEA41_008529</name>
</gene>
<evidence type="ECO:0000256" key="3">
    <source>
        <dbReference type="SAM" id="MobiDB-lite"/>
    </source>
</evidence>
<dbReference type="GO" id="GO:0019216">
    <property type="term" value="P:regulation of lipid metabolic process"/>
    <property type="evidence" value="ECO:0007669"/>
    <property type="project" value="TreeGrafter"/>
</dbReference>
<feature type="region of interest" description="Disordered" evidence="3">
    <location>
        <begin position="56"/>
        <end position="106"/>
    </location>
</feature>
<sequence length="302" mass="33957">MSSLVIKNRIKAQAREHERFRRICVNVAQGIHRWDMRFRLGLLQDTAAIEKQIAKDAAEHNAKRHKHEAPTVRTEAQTKADEAAAAKKKDSGEKPKESSSSRKPKIRPLSEAKAIDLGANFVSESFLFVVGVGLIVFENWRRGRQETSRREDVADRLTELEDSEEKAKKYYAEALIKLEDEVLRLRAKNGMPPADNHRILPRPVWDLAEKEDTEDENKGQGWLSWIPGFNRKASPENEAKPAPTSAAKSDTTSAQDPATPQSSWSSVIPIPRRHARDISPNAPESLAENSHKEMPTVSKPPK</sequence>
<proteinExistence type="inferred from homology"/>
<dbReference type="PANTHER" id="PTHR12499">
    <property type="entry name" value="OPTIC ATROPHY 3 PROTEIN OPA3"/>
    <property type="match status" value="1"/>
</dbReference>
<organism evidence="4 5">
    <name type="scientific">Lepraria neglecta</name>
    <dbReference type="NCBI Taxonomy" id="209136"/>
    <lineage>
        <taxon>Eukaryota</taxon>
        <taxon>Fungi</taxon>
        <taxon>Dikarya</taxon>
        <taxon>Ascomycota</taxon>
        <taxon>Pezizomycotina</taxon>
        <taxon>Lecanoromycetes</taxon>
        <taxon>OSLEUM clade</taxon>
        <taxon>Lecanoromycetidae</taxon>
        <taxon>Lecanorales</taxon>
        <taxon>Lecanorineae</taxon>
        <taxon>Stereocaulaceae</taxon>
        <taxon>Lepraria</taxon>
    </lineage>
</organism>
<dbReference type="GO" id="GO:0005739">
    <property type="term" value="C:mitochondrion"/>
    <property type="evidence" value="ECO:0007669"/>
    <property type="project" value="TreeGrafter"/>
</dbReference>
<evidence type="ECO:0000313" key="5">
    <source>
        <dbReference type="Proteomes" id="UP001276659"/>
    </source>
</evidence>
<feature type="region of interest" description="Disordered" evidence="3">
    <location>
        <begin position="210"/>
        <end position="302"/>
    </location>
</feature>
<keyword evidence="5" id="KW-1185">Reference proteome</keyword>
<evidence type="ECO:0000313" key="4">
    <source>
        <dbReference type="EMBL" id="KAK3177200.1"/>
    </source>
</evidence>
<dbReference type="InterPro" id="IPR010754">
    <property type="entry name" value="OPA3-like"/>
</dbReference>
<evidence type="ECO:0008006" key="6">
    <source>
        <dbReference type="Google" id="ProtNLM"/>
    </source>
</evidence>
<reference evidence="4" key="1">
    <citation type="submission" date="2022-11" db="EMBL/GenBank/DDBJ databases">
        <title>Chromosomal genome sequence assembly and mating type (MAT) locus characterization of the leprose asexual lichenized fungus Lepraria neglecta (Nyl.) Erichsen.</title>
        <authorList>
            <person name="Allen J.L."/>
            <person name="Pfeffer B."/>
        </authorList>
    </citation>
    <scope>NUCLEOTIDE SEQUENCE</scope>
    <source>
        <strain evidence="4">Allen 5258</strain>
    </source>
</reference>
<dbReference type="Pfam" id="PF07047">
    <property type="entry name" value="OPA3"/>
    <property type="match status" value="1"/>
</dbReference>
<comment type="caution">
    <text evidence="4">The sequence shown here is derived from an EMBL/GenBank/DDBJ whole genome shotgun (WGS) entry which is preliminary data.</text>
</comment>
<keyword evidence="2" id="KW-0175">Coiled coil</keyword>
<name>A0AAD9ZFH9_9LECA</name>
<dbReference type="AlphaFoldDB" id="A0AAD9ZFH9"/>
<dbReference type="Proteomes" id="UP001276659">
    <property type="component" value="Unassembled WGS sequence"/>
</dbReference>
<evidence type="ECO:0000256" key="2">
    <source>
        <dbReference type="ARBA" id="ARBA00023054"/>
    </source>
</evidence>
<dbReference type="PANTHER" id="PTHR12499:SF0">
    <property type="entry name" value="OPTIC ATROPHY 3 PROTEIN"/>
    <property type="match status" value="1"/>
</dbReference>
<comment type="similarity">
    <text evidence="1">Belongs to the OPA3 family.</text>
</comment>
<feature type="compositionally biased region" description="Polar residues" evidence="3">
    <location>
        <begin position="246"/>
        <end position="266"/>
    </location>
</feature>
<evidence type="ECO:0000256" key="1">
    <source>
        <dbReference type="ARBA" id="ARBA00007584"/>
    </source>
</evidence>
<protein>
    <recommendedName>
        <fullName evidence="6">OPA3-domain-containing protein</fullName>
    </recommendedName>
</protein>
<accession>A0AAD9ZFH9</accession>
<feature type="compositionally biased region" description="Basic and acidic residues" evidence="3">
    <location>
        <begin position="76"/>
        <end position="100"/>
    </location>
</feature>